<dbReference type="Pfam" id="PF23069">
    <property type="entry name" value="DUF7042"/>
    <property type="match status" value="1"/>
</dbReference>
<evidence type="ECO:0000259" key="5">
    <source>
        <dbReference type="Pfam" id="PF23073"/>
    </source>
</evidence>
<dbReference type="PANTHER" id="PTHR22255">
    <property type="entry name" value="LP06548P"/>
    <property type="match status" value="1"/>
</dbReference>
<feature type="domain" description="DUF7044" evidence="4">
    <location>
        <begin position="18"/>
        <end position="119"/>
    </location>
</feature>
<dbReference type="Pfam" id="PF23071">
    <property type="entry name" value="DUF7044"/>
    <property type="match status" value="1"/>
</dbReference>
<accession>A0A7R8YTX5</accession>
<dbReference type="Proteomes" id="UP000594454">
    <property type="component" value="Chromosome 3"/>
</dbReference>
<keyword evidence="7" id="KW-1185">Reference proteome</keyword>
<evidence type="ECO:0000259" key="4">
    <source>
        <dbReference type="Pfam" id="PF23071"/>
    </source>
</evidence>
<feature type="domain" description="DUF7045" evidence="5">
    <location>
        <begin position="404"/>
        <end position="504"/>
    </location>
</feature>
<protein>
    <submittedName>
        <fullName evidence="6">Uncharacterized protein</fullName>
    </submittedName>
</protein>
<evidence type="ECO:0000313" key="6">
    <source>
        <dbReference type="EMBL" id="CAD7085507.1"/>
    </source>
</evidence>
<feature type="signal peptide" evidence="1">
    <location>
        <begin position="1"/>
        <end position="17"/>
    </location>
</feature>
<sequence length="586" mass="66615">MFAWLLVIFAGIGTCSASCYFSIELQGSFVTQGTVANHEIQYSQVNITEDSIPIWGVCQKRIENNVILMISSEETTCFRCFNLKLVSRNVLRARTTDSDYISKCYANEEKAIASCPTEEILKDSSLFTEIILYKHYDAGGQEIRREYCPINGRYKLNYNVDDGQEDFMECSTMESELDNCPSGSAMNLRFRKCSFEDHEITFECLGHWEDENNQKYLALMNSSPAKDKLGPQYRCAIYSEDPVTGNIVISFSKDSTCSAINKSINDNKAEVPHTEMLTLYPAVNVHWPHDQFCTFPEWLQGHFEHITVKNDTLIFRDQTSFKTYTMKCIANISDYILVFSRTQCDEEIYQCIQIKDRSPNIVELQIGTELSRNYSEAICSSEHFNSSQWLTQGRLDQKYKYTPCPVSGEFRGVIPDATTLCAKLSSECTSEDIMYHEVSACEYGEVYEERKYQCLGQWTENDVVYAYTKRLDVGTYECFVGAMTPENKIFLKEAGENCQRNVNPYRFGMEIHQTSKCKRTPKPITTSTTTTFRPTTVVSTTSPSAKFDDSNAIHPVTTAPESSLSSEVSPVAFPLLLATSLFCLTR</sequence>
<dbReference type="OrthoDB" id="6380161at2759"/>
<organism evidence="6 7">
    <name type="scientific">Hermetia illucens</name>
    <name type="common">Black soldier fly</name>
    <dbReference type="NCBI Taxonomy" id="343691"/>
    <lineage>
        <taxon>Eukaryota</taxon>
        <taxon>Metazoa</taxon>
        <taxon>Ecdysozoa</taxon>
        <taxon>Arthropoda</taxon>
        <taxon>Hexapoda</taxon>
        <taxon>Insecta</taxon>
        <taxon>Pterygota</taxon>
        <taxon>Neoptera</taxon>
        <taxon>Endopterygota</taxon>
        <taxon>Diptera</taxon>
        <taxon>Brachycera</taxon>
        <taxon>Stratiomyomorpha</taxon>
        <taxon>Stratiomyidae</taxon>
        <taxon>Hermetiinae</taxon>
        <taxon>Hermetia</taxon>
    </lineage>
</organism>
<dbReference type="AlphaFoldDB" id="A0A7R8YTX5"/>
<keyword evidence="1" id="KW-0732">Signal</keyword>
<evidence type="ECO:0000256" key="1">
    <source>
        <dbReference type="SAM" id="SignalP"/>
    </source>
</evidence>
<gene>
    <name evidence="6" type="ORF">HERILL_LOCUS8346</name>
</gene>
<evidence type="ECO:0000313" key="7">
    <source>
        <dbReference type="Proteomes" id="UP000594454"/>
    </source>
</evidence>
<feature type="domain" description="DUF7042" evidence="2">
    <location>
        <begin position="145"/>
        <end position="261"/>
    </location>
</feature>
<dbReference type="PANTHER" id="PTHR22255:SF4">
    <property type="entry name" value="CATION-INDEPENDENT MANNOSE-6-PHOSPHATE RECEPTOR"/>
    <property type="match status" value="1"/>
</dbReference>
<dbReference type="Pfam" id="PF23070">
    <property type="entry name" value="DUF7043"/>
    <property type="match status" value="1"/>
</dbReference>
<evidence type="ECO:0000259" key="3">
    <source>
        <dbReference type="Pfam" id="PF23070"/>
    </source>
</evidence>
<dbReference type="InParanoid" id="A0A7R8YTX5"/>
<dbReference type="InterPro" id="IPR055472">
    <property type="entry name" value="DUF7044"/>
</dbReference>
<proteinExistence type="predicted"/>
<dbReference type="InterPro" id="IPR055471">
    <property type="entry name" value="DUF7043"/>
</dbReference>
<dbReference type="Pfam" id="PF23073">
    <property type="entry name" value="DUF7045"/>
    <property type="match status" value="1"/>
</dbReference>
<dbReference type="InterPro" id="IPR055473">
    <property type="entry name" value="DUF7045"/>
</dbReference>
<evidence type="ECO:0000259" key="2">
    <source>
        <dbReference type="Pfam" id="PF23069"/>
    </source>
</evidence>
<name>A0A7R8YTX5_HERIL</name>
<feature type="domain" description="DUF7043" evidence="3">
    <location>
        <begin position="291"/>
        <end position="391"/>
    </location>
</feature>
<reference evidence="6 7" key="1">
    <citation type="submission" date="2020-11" db="EMBL/GenBank/DDBJ databases">
        <authorList>
            <person name="Wallbank WR R."/>
            <person name="Pardo Diaz C."/>
            <person name="Kozak K."/>
            <person name="Martin S."/>
            <person name="Jiggins C."/>
            <person name="Moest M."/>
            <person name="Warren A I."/>
            <person name="Generalovic N T."/>
            <person name="Byers J.R.P. K."/>
            <person name="Montejo-Kovacevich G."/>
            <person name="Yen C E."/>
        </authorList>
    </citation>
    <scope>NUCLEOTIDE SEQUENCE [LARGE SCALE GENOMIC DNA]</scope>
</reference>
<dbReference type="InterPro" id="IPR055470">
    <property type="entry name" value="DUF7042"/>
</dbReference>
<feature type="chain" id="PRO_5031185892" evidence="1">
    <location>
        <begin position="18"/>
        <end position="586"/>
    </location>
</feature>
<dbReference type="EMBL" id="LR899011">
    <property type="protein sequence ID" value="CAD7085507.1"/>
    <property type="molecule type" value="Genomic_DNA"/>
</dbReference>